<reference evidence="8" key="1">
    <citation type="journal article" date="2021" name="New Phytol.">
        <title>Evolutionary innovations through gain and loss of genes in the ectomycorrhizal Boletales.</title>
        <authorList>
            <person name="Wu G."/>
            <person name="Miyauchi S."/>
            <person name="Morin E."/>
            <person name="Kuo A."/>
            <person name="Drula E."/>
            <person name="Varga T."/>
            <person name="Kohler A."/>
            <person name="Feng B."/>
            <person name="Cao Y."/>
            <person name="Lipzen A."/>
            <person name="Daum C."/>
            <person name="Hundley H."/>
            <person name="Pangilinan J."/>
            <person name="Johnson J."/>
            <person name="Barry K."/>
            <person name="LaButti K."/>
            <person name="Ng V."/>
            <person name="Ahrendt S."/>
            <person name="Min B."/>
            <person name="Choi I.G."/>
            <person name="Park H."/>
            <person name="Plett J.M."/>
            <person name="Magnuson J."/>
            <person name="Spatafora J.W."/>
            <person name="Nagy L.G."/>
            <person name="Henrissat B."/>
            <person name="Grigoriev I.V."/>
            <person name="Yang Z.L."/>
            <person name="Xu J."/>
            <person name="Martin F.M."/>
        </authorList>
    </citation>
    <scope>NUCLEOTIDE SEQUENCE</scope>
    <source>
        <strain evidence="8">KKN 215</strain>
    </source>
</reference>
<keyword evidence="6 7" id="KW-0472">Membrane</keyword>
<feature type="transmembrane region" description="Helical" evidence="7">
    <location>
        <begin position="270"/>
        <end position="290"/>
    </location>
</feature>
<dbReference type="GO" id="GO:0016788">
    <property type="term" value="F:hydrolase activity, acting on ester bonds"/>
    <property type="evidence" value="ECO:0007669"/>
    <property type="project" value="TreeGrafter"/>
</dbReference>
<comment type="function">
    <text evidence="7">Involved in the lipid remodeling steps of GPI-anchor maturation.</text>
</comment>
<dbReference type="PANTHER" id="PTHR13148:SF0">
    <property type="entry name" value="POST-GPI ATTACHMENT TO PROTEINS FACTOR 3"/>
    <property type="match status" value="1"/>
</dbReference>
<evidence type="ECO:0000256" key="7">
    <source>
        <dbReference type="RuleBase" id="RU365066"/>
    </source>
</evidence>
<sequence>MRLAWCSLLLSLAASSLASSGDRAQVYQSCVATCLSAVCQPPTTYSPSLALRLTRWSCADDCGYFCMHKITDEAVREGSRIHQYHGKWPFWRWVGIQEPASVIFSVMNLAVHVKGVRRLQRTVPEGHPMKGYYINLAFVSINAWIWSSVFHTRDLPATEALDYFSAAAAILYGLYYTVIRLYHLYPEPNFMDPRRLSSKPRSNLWRGLCLILFIGHVSYLSILPRFNYTYNMIFNVVIGLLHNVLWLAYALPTGHIRRFLDRAPSYRPAYAYKGAVFVIATTLAMSLELLDFPPWLRFIDAHALWHLATVPIAWYWYGFLEEDALDENWRCNKTI</sequence>
<proteinExistence type="inferred from homology"/>
<dbReference type="PANTHER" id="PTHR13148">
    <property type="entry name" value="PER1-RELATED"/>
    <property type="match status" value="1"/>
</dbReference>
<dbReference type="GO" id="GO:0006506">
    <property type="term" value="P:GPI anchor biosynthetic process"/>
    <property type="evidence" value="ECO:0007669"/>
    <property type="project" value="UniProtKB-KW"/>
</dbReference>
<dbReference type="GO" id="GO:0005789">
    <property type="term" value="C:endoplasmic reticulum membrane"/>
    <property type="evidence" value="ECO:0007669"/>
    <property type="project" value="UniProtKB-SubCell"/>
</dbReference>
<evidence type="ECO:0000313" key="8">
    <source>
        <dbReference type="EMBL" id="KAH8100297.1"/>
    </source>
</evidence>
<keyword evidence="5 7" id="KW-1133">Transmembrane helix</keyword>
<dbReference type="AlphaFoldDB" id="A0A8K0UQ61"/>
<feature type="transmembrane region" description="Helical" evidence="7">
    <location>
        <begin position="163"/>
        <end position="182"/>
    </location>
</feature>
<organism evidence="8 9">
    <name type="scientific">Cristinia sonorae</name>
    <dbReference type="NCBI Taxonomy" id="1940300"/>
    <lineage>
        <taxon>Eukaryota</taxon>
        <taxon>Fungi</taxon>
        <taxon>Dikarya</taxon>
        <taxon>Basidiomycota</taxon>
        <taxon>Agaricomycotina</taxon>
        <taxon>Agaricomycetes</taxon>
        <taxon>Agaricomycetidae</taxon>
        <taxon>Agaricales</taxon>
        <taxon>Pleurotineae</taxon>
        <taxon>Stephanosporaceae</taxon>
        <taxon>Cristinia</taxon>
    </lineage>
</organism>
<comment type="subcellular location">
    <subcellularLocation>
        <location evidence="1">Endomembrane system</location>
        <topology evidence="1">Multi-pass membrane protein</topology>
    </subcellularLocation>
    <subcellularLocation>
        <location evidence="7">Endoplasmic reticulum membrane</location>
        <topology evidence="7">Multi-pass membrane protein</topology>
    </subcellularLocation>
</comment>
<keyword evidence="2 7" id="KW-0337">GPI-anchor biosynthesis</keyword>
<feature type="signal peptide" evidence="7">
    <location>
        <begin position="1"/>
        <end position="18"/>
    </location>
</feature>
<name>A0A8K0UQ61_9AGAR</name>
<comment type="caution">
    <text evidence="8">The sequence shown here is derived from an EMBL/GenBank/DDBJ whole genome shotgun (WGS) entry which is preliminary data.</text>
</comment>
<dbReference type="EMBL" id="JAEVFJ010000016">
    <property type="protein sequence ID" value="KAH8100297.1"/>
    <property type="molecule type" value="Genomic_DNA"/>
</dbReference>
<keyword evidence="9" id="KW-1185">Reference proteome</keyword>
<protein>
    <recommendedName>
        <fullName evidence="7">Post-GPI attachment to proteins factor 3</fullName>
    </recommendedName>
</protein>
<evidence type="ECO:0000256" key="1">
    <source>
        <dbReference type="ARBA" id="ARBA00004127"/>
    </source>
</evidence>
<feature type="chain" id="PRO_5035487831" description="Post-GPI attachment to proteins factor 3" evidence="7">
    <location>
        <begin position="19"/>
        <end position="335"/>
    </location>
</feature>
<feature type="transmembrane region" description="Helical" evidence="7">
    <location>
        <begin position="228"/>
        <end position="249"/>
    </location>
</feature>
<dbReference type="OrthoDB" id="419770at2759"/>
<comment type="similarity">
    <text evidence="7">Belongs to the PGAP3 family.</text>
</comment>
<keyword evidence="7" id="KW-0256">Endoplasmic reticulum</keyword>
<feature type="transmembrane region" description="Helical" evidence="7">
    <location>
        <begin position="203"/>
        <end position="222"/>
    </location>
</feature>
<evidence type="ECO:0000313" key="9">
    <source>
        <dbReference type="Proteomes" id="UP000813824"/>
    </source>
</evidence>
<evidence type="ECO:0000256" key="4">
    <source>
        <dbReference type="ARBA" id="ARBA00022729"/>
    </source>
</evidence>
<feature type="transmembrane region" description="Helical" evidence="7">
    <location>
        <begin position="302"/>
        <end position="320"/>
    </location>
</feature>
<comment type="caution">
    <text evidence="7">Lacks conserved residue(s) required for the propagation of feature annotation.</text>
</comment>
<dbReference type="Proteomes" id="UP000813824">
    <property type="component" value="Unassembled WGS sequence"/>
</dbReference>
<keyword evidence="3 7" id="KW-0812">Transmembrane</keyword>
<keyword evidence="4 7" id="KW-0732">Signal</keyword>
<gene>
    <name evidence="8" type="ORF">BXZ70DRAFT_893443</name>
</gene>
<dbReference type="InterPro" id="IPR007217">
    <property type="entry name" value="Per1-like"/>
</dbReference>
<evidence type="ECO:0000256" key="5">
    <source>
        <dbReference type="ARBA" id="ARBA00022989"/>
    </source>
</evidence>
<evidence type="ECO:0000256" key="3">
    <source>
        <dbReference type="ARBA" id="ARBA00022692"/>
    </source>
</evidence>
<evidence type="ECO:0000256" key="6">
    <source>
        <dbReference type="ARBA" id="ARBA00023136"/>
    </source>
</evidence>
<dbReference type="Pfam" id="PF04080">
    <property type="entry name" value="Per1"/>
    <property type="match status" value="1"/>
</dbReference>
<accession>A0A8K0UQ61</accession>
<feature type="transmembrane region" description="Helical" evidence="7">
    <location>
        <begin position="132"/>
        <end position="151"/>
    </location>
</feature>
<evidence type="ECO:0000256" key="2">
    <source>
        <dbReference type="ARBA" id="ARBA00022502"/>
    </source>
</evidence>